<evidence type="ECO:0000256" key="3">
    <source>
        <dbReference type="ARBA" id="ARBA00007866"/>
    </source>
</evidence>
<feature type="chain" id="PRO_5047009306" description="Cytochrome c oxidase polypeptide II" evidence="12">
    <location>
        <begin position="21"/>
        <end position="316"/>
    </location>
</feature>
<evidence type="ECO:0000256" key="9">
    <source>
        <dbReference type="ARBA" id="ARBA00031389"/>
    </source>
</evidence>
<name>A0ABQ7UG35_SOLTU</name>
<dbReference type="Pfam" id="PF00116">
    <property type="entry name" value="COX2"/>
    <property type="match status" value="1"/>
</dbReference>
<organism evidence="14 15">
    <name type="scientific">Solanum tuberosum</name>
    <name type="common">Potato</name>
    <dbReference type="NCBI Taxonomy" id="4113"/>
    <lineage>
        <taxon>Eukaryota</taxon>
        <taxon>Viridiplantae</taxon>
        <taxon>Streptophyta</taxon>
        <taxon>Embryophyta</taxon>
        <taxon>Tracheophyta</taxon>
        <taxon>Spermatophyta</taxon>
        <taxon>Magnoliopsida</taxon>
        <taxon>eudicotyledons</taxon>
        <taxon>Gunneridae</taxon>
        <taxon>Pentapetalae</taxon>
        <taxon>asterids</taxon>
        <taxon>lamiids</taxon>
        <taxon>Solanales</taxon>
        <taxon>Solanaceae</taxon>
        <taxon>Solanoideae</taxon>
        <taxon>Solaneae</taxon>
        <taxon>Solanum</taxon>
    </lineage>
</organism>
<dbReference type="Gene3D" id="2.60.40.420">
    <property type="entry name" value="Cupredoxins - blue copper proteins"/>
    <property type="match status" value="1"/>
</dbReference>
<keyword evidence="4" id="KW-0813">Transport</keyword>
<keyword evidence="15" id="KW-1185">Reference proteome</keyword>
<dbReference type="InterPro" id="IPR008972">
    <property type="entry name" value="Cupredoxin"/>
</dbReference>
<dbReference type="InterPro" id="IPR001505">
    <property type="entry name" value="Copper_CuA"/>
</dbReference>
<dbReference type="PROSITE" id="PS50857">
    <property type="entry name" value="COX2_CUA"/>
    <property type="match status" value="1"/>
</dbReference>
<dbReference type="SUPFAM" id="SSF49503">
    <property type="entry name" value="Cupredoxins"/>
    <property type="match status" value="1"/>
</dbReference>
<accession>A0ABQ7UG35</accession>
<keyword evidence="7" id="KW-0186">Copper</keyword>
<dbReference type="PANTHER" id="PTHR22888">
    <property type="entry name" value="CYTOCHROME C OXIDASE, SUBUNIT II"/>
    <property type="match status" value="1"/>
</dbReference>
<dbReference type="PROSITE" id="PS00078">
    <property type="entry name" value="COX2"/>
    <property type="match status" value="1"/>
</dbReference>
<sequence>MVPFLLLLEVTASTSKLTEGDQRFYSSTKESFLQEARDVMNGGKPQRIDLFIEIGEESLWIFFFWVTTSPSQLASLSTMHFSNKEDDYRIEFALQGTDHPIPSACLICVEPGLFRFQPLRRIHRIPEDDLELGQSRLLEVDNRVVLPAKSHIRFIVTSVDVPHSWVVPSLGVKCDDVPGHLNQTSILVQREGVYYGQCSEICGTNHASMPIIVKVVPRKDYGSREYCRPVQAIAKPSRIKASSPYSNSKRPTYSLSTGSLCKEGKASVQVEKGGGQAMGTRRNRTIDGVDRGPDLDVERSSQAEVEKNAYDSVGEK</sequence>
<comment type="similarity">
    <text evidence="3">Belongs to the cytochrome c oxidase subunit 2 family.</text>
</comment>
<gene>
    <name evidence="14" type="ORF">KY290_027807</name>
</gene>
<dbReference type="Proteomes" id="UP000826656">
    <property type="component" value="Unassembled WGS sequence"/>
</dbReference>
<evidence type="ECO:0000256" key="2">
    <source>
        <dbReference type="ARBA" id="ARBA00004370"/>
    </source>
</evidence>
<feature type="region of interest" description="Disordered" evidence="11">
    <location>
        <begin position="270"/>
        <end position="316"/>
    </location>
</feature>
<comment type="caution">
    <text evidence="14">The sequence shown here is derived from an EMBL/GenBank/DDBJ whole genome shotgun (WGS) entry which is preliminary data.</text>
</comment>
<evidence type="ECO:0000313" key="14">
    <source>
        <dbReference type="EMBL" id="KAH0748575.1"/>
    </source>
</evidence>
<dbReference type="InterPro" id="IPR002429">
    <property type="entry name" value="CcO_II-like_C"/>
</dbReference>
<dbReference type="PRINTS" id="PR01166">
    <property type="entry name" value="CYCOXIDASEII"/>
</dbReference>
<evidence type="ECO:0000256" key="8">
    <source>
        <dbReference type="ARBA" id="ARBA00023136"/>
    </source>
</evidence>
<dbReference type="EMBL" id="JAIVGD010000019">
    <property type="protein sequence ID" value="KAH0748575.1"/>
    <property type="molecule type" value="Genomic_DNA"/>
</dbReference>
<feature type="signal peptide" evidence="12">
    <location>
        <begin position="1"/>
        <end position="20"/>
    </location>
</feature>
<evidence type="ECO:0000256" key="11">
    <source>
        <dbReference type="SAM" id="MobiDB-lite"/>
    </source>
</evidence>
<evidence type="ECO:0000313" key="15">
    <source>
        <dbReference type="Proteomes" id="UP000826656"/>
    </source>
</evidence>
<evidence type="ECO:0000256" key="12">
    <source>
        <dbReference type="SAM" id="SignalP"/>
    </source>
</evidence>
<evidence type="ECO:0000256" key="7">
    <source>
        <dbReference type="ARBA" id="ARBA00023008"/>
    </source>
</evidence>
<dbReference type="InterPro" id="IPR045187">
    <property type="entry name" value="CcO_II"/>
</dbReference>
<evidence type="ECO:0000256" key="5">
    <source>
        <dbReference type="ARBA" id="ARBA00022723"/>
    </source>
</evidence>
<comment type="subcellular location">
    <subcellularLocation>
        <location evidence="2">Membrane</location>
    </subcellularLocation>
</comment>
<evidence type="ECO:0000256" key="6">
    <source>
        <dbReference type="ARBA" id="ARBA00022982"/>
    </source>
</evidence>
<proteinExistence type="inferred from homology"/>
<reference evidence="14 15" key="1">
    <citation type="journal article" date="2021" name="bioRxiv">
        <title>Chromosome-scale and haplotype-resolved genome assembly of a tetraploid potato cultivar.</title>
        <authorList>
            <person name="Sun H."/>
            <person name="Jiao W.-B."/>
            <person name="Krause K."/>
            <person name="Campoy J.A."/>
            <person name="Goel M."/>
            <person name="Folz-Donahue K."/>
            <person name="Kukat C."/>
            <person name="Huettel B."/>
            <person name="Schneeberger K."/>
        </authorList>
    </citation>
    <scope>NUCLEOTIDE SEQUENCE [LARGE SCALE GENOMIC DNA]</scope>
    <source>
        <strain evidence="14">SolTubOtavaFocal</strain>
        <tissue evidence="14">Leaves</tissue>
    </source>
</reference>
<comment type="cofactor">
    <cofactor evidence="1">
        <name>Cu cation</name>
        <dbReference type="ChEBI" id="CHEBI:23378"/>
    </cofactor>
</comment>
<feature type="domain" description="Cytochrome oxidase subunit II copper A binding" evidence="13">
    <location>
        <begin position="46"/>
        <end position="229"/>
    </location>
</feature>
<feature type="compositionally biased region" description="Polar residues" evidence="11">
    <location>
        <begin position="243"/>
        <end position="258"/>
    </location>
</feature>
<keyword evidence="5" id="KW-0479">Metal-binding</keyword>
<comment type="catalytic activity">
    <reaction evidence="10">
        <text>4 Fe(II)-[cytochrome c] + O2 + 8 H(+)(in) = 4 Fe(III)-[cytochrome c] + 2 H2O + 4 H(+)(out)</text>
        <dbReference type="Rhea" id="RHEA:11436"/>
        <dbReference type="Rhea" id="RHEA-COMP:10350"/>
        <dbReference type="Rhea" id="RHEA-COMP:14399"/>
        <dbReference type="ChEBI" id="CHEBI:15377"/>
        <dbReference type="ChEBI" id="CHEBI:15378"/>
        <dbReference type="ChEBI" id="CHEBI:15379"/>
        <dbReference type="ChEBI" id="CHEBI:29033"/>
        <dbReference type="ChEBI" id="CHEBI:29034"/>
        <dbReference type="EC" id="7.1.1.9"/>
    </reaction>
    <physiologicalReaction direction="left-to-right" evidence="10">
        <dbReference type="Rhea" id="RHEA:11437"/>
    </physiologicalReaction>
</comment>
<feature type="compositionally biased region" description="Basic and acidic residues" evidence="11">
    <location>
        <begin position="284"/>
        <end position="316"/>
    </location>
</feature>
<evidence type="ECO:0000259" key="13">
    <source>
        <dbReference type="PROSITE" id="PS50857"/>
    </source>
</evidence>
<dbReference type="PANTHER" id="PTHR22888:SF9">
    <property type="entry name" value="CYTOCHROME C OXIDASE SUBUNIT 2"/>
    <property type="match status" value="1"/>
</dbReference>
<keyword evidence="6" id="KW-0249">Electron transport</keyword>
<keyword evidence="12" id="KW-0732">Signal</keyword>
<feature type="region of interest" description="Disordered" evidence="11">
    <location>
        <begin position="238"/>
        <end position="258"/>
    </location>
</feature>
<keyword evidence="8" id="KW-0472">Membrane</keyword>
<protein>
    <recommendedName>
        <fullName evidence="9">Cytochrome c oxidase polypeptide II</fullName>
    </recommendedName>
</protein>
<evidence type="ECO:0000256" key="1">
    <source>
        <dbReference type="ARBA" id="ARBA00001935"/>
    </source>
</evidence>
<evidence type="ECO:0000256" key="10">
    <source>
        <dbReference type="ARBA" id="ARBA00049512"/>
    </source>
</evidence>
<evidence type="ECO:0000256" key="4">
    <source>
        <dbReference type="ARBA" id="ARBA00022448"/>
    </source>
</evidence>